<dbReference type="InterPro" id="IPR012347">
    <property type="entry name" value="Ferritin-like"/>
</dbReference>
<keyword evidence="3 7" id="KW-0409">Iron storage</keyword>
<feature type="binding site" evidence="8">
    <location>
        <position position="18"/>
    </location>
    <ligand>
        <name>Fe cation</name>
        <dbReference type="ChEBI" id="CHEBI:24875"/>
        <label>1</label>
    </ligand>
</feature>
<comment type="caution">
    <text evidence="10">The sequence shown here is derived from an EMBL/GenBank/DDBJ whole genome shotgun (WGS) entry which is preliminary data.</text>
</comment>
<gene>
    <name evidence="10" type="ORF">FDT80_00980</name>
</gene>
<dbReference type="PRINTS" id="PR00601">
    <property type="entry name" value="BACFERRITIN"/>
</dbReference>
<dbReference type="EC" id="1.16.3.1" evidence="7"/>
<dbReference type="GO" id="GO:0006826">
    <property type="term" value="P:iron ion transport"/>
    <property type="evidence" value="ECO:0007669"/>
    <property type="project" value="InterPro"/>
</dbReference>
<accession>A0A5S3PIK4</accession>
<proteinExistence type="inferred from homology"/>
<organism evidence="10 11">
    <name type="scientific">Sulfitobacter sabulilitoris</name>
    <dbReference type="NCBI Taxonomy" id="2562655"/>
    <lineage>
        <taxon>Bacteria</taxon>
        <taxon>Pseudomonadati</taxon>
        <taxon>Pseudomonadota</taxon>
        <taxon>Alphaproteobacteria</taxon>
        <taxon>Rhodobacterales</taxon>
        <taxon>Roseobacteraceae</taxon>
        <taxon>Sulfitobacter</taxon>
    </lineage>
</organism>
<dbReference type="Proteomes" id="UP000309550">
    <property type="component" value="Unassembled WGS sequence"/>
</dbReference>
<dbReference type="PANTHER" id="PTHR30295:SF0">
    <property type="entry name" value="BACTERIOFERRITIN"/>
    <property type="match status" value="1"/>
</dbReference>
<evidence type="ECO:0000256" key="7">
    <source>
        <dbReference type="PIRNR" id="PIRNR002560"/>
    </source>
</evidence>
<dbReference type="GO" id="GO:0008199">
    <property type="term" value="F:ferric iron binding"/>
    <property type="evidence" value="ECO:0007669"/>
    <property type="project" value="InterPro"/>
</dbReference>
<feature type="binding site" evidence="8">
    <location>
        <position position="127"/>
    </location>
    <ligand>
        <name>Fe cation</name>
        <dbReference type="ChEBI" id="CHEBI:24875"/>
        <label>2</label>
    </ligand>
</feature>
<dbReference type="PROSITE" id="PS50905">
    <property type="entry name" value="FERRITIN_LIKE"/>
    <property type="match status" value="1"/>
</dbReference>
<comment type="function">
    <text evidence="7">Iron-storage protein, whose ferroxidase center binds Fe(2+), oxidizes it using dioxygen to Fe(3+), and participates in the subsequent Fe(3+) oxide mineral core formation within the central cavity of the BFR protein shell.</text>
</comment>
<dbReference type="CDD" id="cd00907">
    <property type="entry name" value="Bacterioferritin"/>
    <property type="match status" value="1"/>
</dbReference>
<dbReference type="InterPro" id="IPR009078">
    <property type="entry name" value="Ferritin-like_SF"/>
</dbReference>
<keyword evidence="11" id="KW-1185">Reference proteome</keyword>
<dbReference type="Pfam" id="PF00210">
    <property type="entry name" value="Ferritin"/>
    <property type="match status" value="1"/>
</dbReference>
<name>A0A5S3PIK4_9RHOB</name>
<evidence type="ECO:0000259" key="9">
    <source>
        <dbReference type="PROSITE" id="PS50905"/>
    </source>
</evidence>
<feature type="binding site" evidence="8">
    <location>
        <position position="130"/>
    </location>
    <ligand>
        <name>Fe cation</name>
        <dbReference type="ChEBI" id="CHEBI:24875"/>
        <label>2</label>
    </ligand>
</feature>
<dbReference type="EMBL" id="VANS01000001">
    <property type="protein sequence ID" value="TMM54203.1"/>
    <property type="molecule type" value="Genomic_DNA"/>
</dbReference>
<comment type="cofactor">
    <cofactor evidence="1">
        <name>heme b</name>
        <dbReference type="ChEBI" id="CHEBI:60344"/>
    </cofactor>
</comment>
<comment type="similarity">
    <text evidence="2 7">Belongs to the bacterioferritin family.</text>
</comment>
<feature type="binding site" evidence="8">
    <location>
        <position position="94"/>
    </location>
    <ligand>
        <name>Fe cation</name>
        <dbReference type="ChEBI" id="CHEBI:24875"/>
        <label>2</label>
    </ligand>
</feature>
<dbReference type="RefSeq" id="WP_138660377.1">
    <property type="nucleotide sequence ID" value="NZ_VANS01000001.1"/>
</dbReference>
<dbReference type="Gene3D" id="1.20.1260.10">
    <property type="match status" value="1"/>
</dbReference>
<feature type="binding site" evidence="8">
    <location>
        <position position="127"/>
    </location>
    <ligand>
        <name>Fe cation</name>
        <dbReference type="ChEBI" id="CHEBI:24875"/>
        <label>1</label>
    </ligand>
</feature>
<dbReference type="PANTHER" id="PTHR30295">
    <property type="entry name" value="BACTERIOFERRITIN"/>
    <property type="match status" value="1"/>
</dbReference>
<dbReference type="InterPro" id="IPR009040">
    <property type="entry name" value="Ferritin-like_diiron"/>
</dbReference>
<dbReference type="PIRSF" id="PIRSF002560">
    <property type="entry name" value="Bacterioferritin"/>
    <property type="match status" value="1"/>
</dbReference>
<dbReference type="InterPro" id="IPR002024">
    <property type="entry name" value="Bacterioferritin"/>
</dbReference>
<dbReference type="GO" id="GO:0005829">
    <property type="term" value="C:cytosol"/>
    <property type="evidence" value="ECO:0007669"/>
    <property type="project" value="TreeGrafter"/>
</dbReference>
<evidence type="ECO:0000313" key="10">
    <source>
        <dbReference type="EMBL" id="TMM54203.1"/>
    </source>
</evidence>
<dbReference type="GO" id="GO:0006879">
    <property type="term" value="P:intracellular iron ion homeostasis"/>
    <property type="evidence" value="ECO:0007669"/>
    <property type="project" value="UniProtKB-KW"/>
</dbReference>
<dbReference type="GO" id="GO:0004322">
    <property type="term" value="F:ferroxidase activity"/>
    <property type="evidence" value="ECO:0007669"/>
    <property type="project" value="UniProtKB-EC"/>
</dbReference>
<comment type="catalytic activity">
    <reaction evidence="7">
        <text>4 Fe(2+) + O2 + 4 H(+) = 4 Fe(3+) + 2 H2O</text>
        <dbReference type="Rhea" id="RHEA:11148"/>
        <dbReference type="ChEBI" id="CHEBI:15377"/>
        <dbReference type="ChEBI" id="CHEBI:15378"/>
        <dbReference type="ChEBI" id="CHEBI:15379"/>
        <dbReference type="ChEBI" id="CHEBI:29033"/>
        <dbReference type="ChEBI" id="CHEBI:29034"/>
        <dbReference type="EC" id="1.16.3.1"/>
    </reaction>
</comment>
<evidence type="ECO:0000256" key="2">
    <source>
        <dbReference type="ARBA" id="ARBA00008093"/>
    </source>
</evidence>
<reference evidence="10 11" key="1">
    <citation type="submission" date="2019-05" db="EMBL/GenBank/DDBJ databases">
        <title>Sulfitobacter sabulilitoris sp. nov., isolated from a marine sand.</title>
        <authorList>
            <person name="Yoon J.-H."/>
        </authorList>
    </citation>
    <scope>NUCLEOTIDE SEQUENCE [LARGE SCALE GENOMIC DNA]</scope>
    <source>
        <strain evidence="10 11">HSMS-29</strain>
    </source>
</reference>
<feature type="binding site" evidence="8">
    <location>
        <position position="51"/>
    </location>
    <ligand>
        <name>Fe cation</name>
        <dbReference type="ChEBI" id="CHEBI:24875"/>
        <label>2</label>
    </ligand>
</feature>
<evidence type="ECO:0000256" key="3">
    <source>
        <dbReference type="ARBA" id="ARBA00022434"/>
    </source>
</evidence>
<feature type="binding site" evidence="8">
    <location>
        <position position="54"/>
    </location>
    <ligand>
        <name>Fe cation</name>
        <dbReference type="ChEBI" id="CHEBI:24875"/>
        <label>1</label>
    </ligand>
</feature>
<evidence type="ECO:0000256" key="4">
    <source>
        <dbReference type="ARBA" id="ARBA00022617"/>
    </source>
</evidence>
<feature type="domain" description="Ferritin-like diiron" evidence="9">
    <location>
        <begin position="1"/>
        <end position="145"/>
    </location>
</feature>
<evidence type="ECO:0000256" key="8">
    <source>
        <dbReference type="PIRSR" id="PIRSR002560-1"/>
    </source>
</evidence>
<dbReference type="SUPFAM" id="SSF47240">
    <property type="entry name" value="Ferritin-like"/>
    <property type="match status" value="1"/>
</dbReference>
<keyword evidence="4" id="KW-0349">Heme</keyword>
<evidence type="ECO:0000256" key="5">
    <source>
        <dbReference type="ARBA" id="ARBA00022723"/>
    </source>
</evidence>
<feature type="binding site" evidence="8">
    <location>
        <position position="51"/>
    </location>
    <ligand>
        <name>Fe cation</name>
        <dbReference type="ChEBI" id="CHEBI:24875"/>
        <label>1</label>
    </ligand>
</feature>
<sequence length="161" mass="17874">MGREANSIENLQTALAMEMSAINQYLLHAHVLDDWGLDVLAARMRAEMTEELGHAGRFIDRILFLGGDPVVAASDRPRRAASLDEMFSADLADEKNAIAVYTEAARLAGESRDIGTRILFEIIVQEEEGHMDWLQRQRNLLARLGEPTFMAQNMSDVTTGG</sequence>
<dbReference type="OrthoDB" id="9800505at2"/>
<dbReference type="GO" id="GO:0020037">
    <property type="term" value="F:heme binding"/>
    <property type="evidence" value="ECO:0007669"/>
    <property type="project" value="TreeGrafter"/>
</dbReference>
<feature type="binding site" evidence="8">
    <location>
        <position position="50"/>
    </location>
    <ligand>
        <name>Fe cation</name>
        <dbReference type="ChEBI" id="CHEBI:24875"/>
        <label>3</label>
    </ligand>
</feature>
<dbReference type="AlphaFoldDB" id="A0A5S3PIK4"/>
<protein>
    <recommendedName>
        <fullName evidence="7">Bacterioferritin</fullName>
        <ecNumber evidence="7">1.16.3.1</ecNumber>
    </recommendedName>
</protein>
<dbReference type="InterPro" id="IPR008331">
    <property type="entry name" value="Ferritin_DPS_dom"/>
</dbReference>
<evidence type="ECO:0000256" key="6">
    <source>
        <dbReference type="ARBA" id="ARBA00023004"/>
    </source>
</evidence>
<evidence type="ECO:0000256" key="1">
    <source>
        <dbReference type="ARBA" id="ARBA00001970"/>
    </source>
</evidence>
<keyword evidence="5 7" id="KW-0479">Metal-binding</keyword>
<keyword evidence="6 7" id="KW-0408">Iron</keyword>
<evidence type="ECO:0000313" key="11">
    <source>
        <dbReference type="Proteomes" id="UP000309550"/>
    </source>
</evidence>